<evidence type="ECO:0000256" key="3">
    <source>
        <dbReference type="ARBA" id="ARBA00022475"/>
    </source>
</evidence>
<evidence type="ECO:0000256" key="10">
    <source>
        <dbReference type="SAM" id="Coils"/>
    </source>
</evidence>
<dbReference type="GO" id="GO:0043953">
    <property type="term" value="P:protein transport by the Tat complex"/>
    <property type="evidence" value="ECO:0007669"/>
    <property type="project" value="UniProtKB-UniRule"/>
</dbReference>
<keyword evidence="12" id="KW-1185">Reference proteome</keyword>
<evidence type="ECO:0000256" key="9">
    <source>
        <dbReference type="HAMAP-Rule" id="MF_00237"/>
    </source>
</evidence>
<comment type="similarity">
    <text evidence="9">Belongs to the TatB family.</text>
</comment>
<dbReference type="PRINTS" id="PR01506">
    <property type="entry name" value="TATBPROTEIN"/>
</dbReference>
<dbReference type="GO" id="GO:0008320">
    <property type="term" value="F:protein transmembrane transporter activity"/>
    <property type="evidence" value="ECO:0007669"/>
    <property type="project" value="UniProtKB-UniRule"/>
</dbReference>
<dbReference type="NCBIfam" id="TIGR01410">
    <property type="entry name" value="tatB"/>
    <property type="match status" value="1"/>
</dbReference>
<reference evidence="12" key="1">
    <citation type="submission" date="2016-08" db="EMBL/GenBank/DDBJ databases">
        <authorList>
            <person name="Varghese N."/>
            <person name="Submissions Spin"/>
        </authorList>
    </citation>
    <scope>NUCLEOTIDE SEQUENCE [LARGE SCALE GENOMIC DNA]</scope>
    <source>
        <strain evidence="12">R-53144</strain>
    </source>
</reference>
<evidence type="ECO:0000256" key="2">
    <source>
        <dbReference type="ARBA" id="ARBA00022448"/>
    </source>
</evidence>
<dbReference type="PANTHER" id="PTHR33162:SF1">
    <property type="entry name" value="SEC-INDEPENDENT PROTEIN TRANSLOCASE PROTEIN TATA, CHLOROPLASTIC"/>
    <property type="match status" value="1"/>
</dbReference>
<protein>
    <recommendedName>
        <fullName evidence="9">Sec-independent protein translocase protein TatB</fullName>
    </recommendedName>
</protein>
<feature type="coiled-coil region" evidence="10">
    <location>
        <begin position="49"/>
        <end position="102"/>
    </location>
</feature>
<dbReference type="InterPro" id="IPR003369">
    <property type="entry name" value="TatA/B/E"/>
</dbReference>
<dbReference type="Proteomes" id="UP000199698">
    <property type="component" value="Unassembled WGS sequence"/>
</dbReference>
<evidence type="ECO:0000313" key="12">
    <source>
        <dbReference type="Proteomes" id="UP000199698"/>
    </source>
</evidence>
<gene>
    <name evidence="9" type="primary">tatB</name>
    <name evidence="11" type="ORF">GA0061080_100965</name>
</gene>
<dbReference type="EMBL" id="FMBA01000009">
    <property type="protein sequence ID" value="SCB91568.1"/>
    <property type="molecule type" value="Genomic_DNA"/>
</dbReference>
<evidence type="ECO:0000256" key="6">
    <source>
        <dbReference type="ARBA" id="ARBA00022989"/>
    </source>
</evidence>
<keyword evidence="7 9" id="KW-0811">Translocation</keyword>
<evidence type="ECO:0000256" key="5">
    <source>
        <dbReference type="ARBA" id="ARBA00022927"/>
    </source>
</evidence>
<organism evidence="11 12">
    <name type="scientific">Gilliamella intestini</name>
    <dbReference type="NCBI Taxonomy" id="1798183"/>
    <lineage>
        <taxon>Bacteria</taxon>
        <taxon>Pseudomonadati</taxon>
        <taxon>Pseudomonadota</taxon>
        <taxon>Gammaproteobacteria</taxon>
        <taxon>Orbales</taxon>
        <taxon>Orbaceae</taxon>
        <taxon>Gilliamella</taxon>
    </lineage>
</organism>
<comment type="subcellular location">
    <subcellularLocation>
        <location evidence="9">Cell membrane</location>
        <topology evidence="9">Single-pass membrane protein</topology>
    </subcellularLocation>
    <subcellularLocation>
        <location evidence="1">Membrane</location>
        <topology evidence="1">Single-pass membrane protein</topology>
    </subcellularLocation>
</comment>
<evidence type="ECO:0000256" key="1">
    <source>
        <dbReference type="ARBA" id="ARBA00004167"/>
    </source>
</evidence>
<dbReference type="PANTHER" id="PTHR33162">
    <property type="entry name" value="SEC-INDEPENDENT PROTEIN TRANSLOCASE PROTEIN TATA, CHLOROPLASTIC"/>
    <property type="match status" value="1"/>
</dbReference>
<dbReference type="Pfam" id="PF02416">
    <property type="entry name" value="TatA_B_E"/>
    <property type="match status" value="1"/>
</dbReference>
<dbReference type="OrthoDB" id="9816005at2"/>
<evidence type="ECO:0000256" key="8">
    <source>
        <dbReference type="ARBA" id="ARBA00023136"/>
    </source>
</evidence>
<comment type="function">
    <text evidence="9">Part of the twin-arginine translocation (Tat) system that transports large folded proteins containing a characteristic twin-arginine motif in their signal peptide across membranes. Together with TatC, TatB is part of a receptor directly interacting with Tat signal peptides. TatB may form an oligomeric binding site that transiently accommodates folded Tat precursor proteins before their translocation.</text>
</comment>
<keyword evidence="4 9" id="KW-0812">Transmembrane</keyword>
<dbReference type="InterPro" id="IPR018448">
    <property type="entry name" value="TatB"/>
</dbReference>
<keyword evidence="2 9" id="KW-0813">Transport</keyword>
<dbReference type="GO" id="GO:0033281">
    <property type="term" value="C:TAT protein transport complex"/>
    <property type="evidence" value="ECO:0007669"/>
    <property type="project" value="UniProtKB-UniRule"/>
</dbReference>
<keyword evidence="3 9" id="KW-1003">Cell membrane</keyword>
<accession>A0A1C4AAE4</accession>
<dbReference type="AlphaFoldDB" id="A0A1C4AAE4"/>
<keyword evidence="8 9" id="KW-0472">Membrane</keyword>
<evidence type="ECO:0000256" key="7">
    <source>
        <dbReference type="ARBA" id="ARBA00023010"/>
    </source>
</evidence>
<comment type="subunit">
    <text evidence="9">The Tat system comprises two distinct complexes: a TatABC complex, containing multiple copies of TatA, TatB and TatC subunits, and a separate TatA complex, containing only TatA subunits. Substrates initially bind to the TatABC complex, which probably triggers association of the separate TatA complex to form the active translocon.</text>
</comment>
<evidence type="ECO:0000313" key="11">
    <source>
        <dbReference type="EMBL" id="SCB91568.1"/>
    </source>
</evidence>
<sequence length="113" mass="12587">MFDISFGQLLLVLIIGLVVLGPERLPIAIKTVAGWIKVLRRMSATVQLELNKELKLQELQDSLKKAEQSGLTTLTPEIQESIDDLKRVTESLQNEIDSATTIDSQTHSDKNKS</sequence>
<evidence type="ECO:0000256" key="4">
    <source>
        <dbReference type="ARBA" id="ARBA00022692"/>
    </source>
</evidence>
<keyword evidence="6 9" id="KW-1133">Transmembrane helix</keyword>
<dbReference type="Gene3D" id="1.20.5.3310">
    <property type="match status" value="1"/>
</dbReference>
<keyword evidence="10" id="KW-0175">Coiled coil</keyword>
<proteinExistence type="inferred from homology"/>
<dbReference type="STRING" id="1798183.GA0061080_100965"/>
<dbReference type="HAMAP" id="MF_00237">
    <property type="entry name" value="TatB"/>
    <property type="match status" value="1"/>
</dbReference>
<name>A0A1C4AAE4_9GAMM</name>
<keyword evidence="5 9" id="KW-0653">Protein transport</keyword>